<keyword evidence="1" id="KW-0732">Signal</keyword>
<sequence length="184" mass="21186">MKTLVKVILVVAVMFGTYASYALDNAKNYETSHFVSEGNRISVYNSEGTVIYSGKVKNSGNLTRLYDFTQLDNGVYTIEINKDFEIEVSSIEVKNKKVKFVHSKERIFKPVFRNKDSRLIISKLGVDTNEMNVTLYFEDNLIYSDTVKGDQVLNRVYRLDESLPGEYTAVVKFNNRVFTENFRI</sequence>
<dbReference type="RefSeq" id="WP_224525090.1">
    <property type="nucleotide sequence ID" value="NZ_JAIUJR010000001.1"/>
</dbReference>
<feature type="chain" id="PRO_5046232015" description="Por secretion system C-terminal sorting domain-containing protein" evidence="1">
    <location>
        <begin position="23"/>
        <end position="184"/>
    </location>
</feature>
<dbReference type="EMBL" id="JAIUJR010000001">
    <property type="protein sequence ID" value="MCA0131382.1"/>
    <property type="molecule type" value="Genomic_DNA"/>
</dbReference>
<comment type="caution">
    <text evidence="2">The sequence shown here is derived from an EMBL/GenBank/DDBJ whole genome shotgun (WGS) entry which is preliminary data.</text>
</comment>
<evidence type="ECO:0000313" key="3">
    <source>
        <dbReference type="Proteomes" id="UP001198901"/>
    </source>
</evidence>
<evidence type="ECO:0008006" key="4">
    <source>
        <dbReference type="Google" id="ProtNLM"/>
    </source>
</evidence>
<name>A0ABS7XN00_9FLAO</name>
<accession>A0ABS7XN00</accession>
<evidence type="ECO:0000313" key="2">
    <source>
        <dbReference type="EMBL" id="MCA0131382.1"/>
    </source>
</evidence>
<keyword evidence="3" id="KW-1185">Reference proteome</keyword>
<dbReference type="Proteomes" id="UP001198901">
    <property type="component" value="Unassembled WGS sequence"/>
</dbReference>
<proteinExistence type="predicted"/>
<gene>
    <name evidence="2" type="ORF">LBU54_02210</name>
</gene>
<evidence type="ECO:0000256" key="1">
    <source>
        <dbReference type="SAM" id="SignalP"/>
    </source>
</evidence>
<organism evidence="2 3">
    <name type="scientific">Winogradskyella alexanderae</name>
    <dbReference type="NCBI Taxonomy" id="2877123"/>
    <lineage>
        <taxon>Bacteria</taxon>
        <taxon>Pseudomonadati</taxon>
        <taxon>Bacteroidota</taxon>
        <taxon>Flavobacteriia</taxon>
        <taxon>Flavobacteriales</taxon>
        <taxon>Flavobacteriaceae</taxon>
        <taxon>Winogradskyella</taxon>
    </lineage>
</organism>
<feature type="signal peptide" evidence="1">
    <location>
        <begin position="1"/>
        <end position="22"/>
    </location>
</feature>
<reference evidence="3" key="1">
    <citation type="submission" date="2023-07" db="EMBL/GenBank/DDBJ databases">
        <authorList>
            <person name="Yue Y."/>
        </authorList>
    </citation>
    <scope>NUCLEOTIDE SEQUENCE [LARGE SCALE GENOMIC DNA]</scope>
    <source>
        <strain evidence="3">D23</strain>
    </source>
</reference>
<protein>
    <recommendedName>
        <fullName evidence="4">Por secretion system C-terminal sorting domain-containing protein</fullName>
    </recommendedName>
</protein>